<keyword evidence="2" id="KW-0813">Transport</keyword>
<dbReference type="RefSeq" id="WP_190423460.1">
    <property type="nucleotide sequence ID" value="NZ_JAMPKK010000060.1"/>
</dbReference>
<dbReference type="PROSITE" id="PS51318">
    <property type="entry name" value="TAT"/>
    <property type="match status" value="1"/>
</dbReference>
<evidence type="ECO:0000256" key="4">
    <source>
        <dbReference type="ARBA" id="ARBA00022764"/>
    </source>
</evidence>
<dbReference type="EMBL" id="JAMPKK010000060">
    <property type="protein sequence ID" value="MEP0867157.1"/>
    <property type="molecule type" value="Genomic_DNA"/>
</dbReference>
<dbReference type="CDD" id="cd13590">
    <property type="entry name" value="PBP2_PotD_PotF_like"/>
    <property type="match status" value="1"/>
</dbReference>
<name>A0ABV0JWZ2_9CYAN</name>
<dbReference type="InterPro" id="IPR006059">
    <property type="entry name" value="SBP"/>
</dbReference>
<keyword evidence="4" id="KW-0574">Periplasm</keyword>
<dbReference type="PRINTS" id="PR00909">
    <property type="entry name" value="SPERMDNBNDNG"/>
</dbReference>
<dbReference type="Pfam" id="PF13416">
    <property type="entry name" value="SBP_bac_8"/>
    <property type="match status" value="1"/>
</dbReference>
<evidence type="ECO:0000256" key="2">
    <source>
        <dbReference type="ARBA" id="ARBA00022448"/>
    </source>
</evidence>
<protein>
    <submittedName>
        <fullName evidence="5">Spermidine/putrescine ABC transporter substrate-binding protein</fullName>
    </submittedName>
</protein>
<dbReference type="InterPro" id="IPR006311">
    <property type="entry name" value="TAT_signal"/>
</dbReference>
<reference evidence="5 6" key="1">
    <citation type="submission" date="2022-04" db="EMBL/GenBank/DDBJ databases">
        <title>Positive selection, recombination, and allopatry shape intraspecific diversity of widespread and dominant cyanobacteria.</title>
        <authorList>
            <person name="Wei J."/>
            <person name="Shu W."/>
            <person name="Hu C."/>
        </authorList>
    </citation>
    <scope>NUCLEOTIDE SEQUENCE [LARGE SCALE GENOMIC DNA]</scope>
    <source>
        <strain evidence="5 6">GB2-A5</strain>
    </source>
</reference>
<dbReference type="InterPro" id="IPR019546">
    <property type="entry name" value="TAT_signal_bac_arc"/>
</dbReference>
<comment type="caution">
    <text evidence="5">The sequence shown here is derived from an EMBL/GenBank/DDBJ whole genome shotgun (WGS) entry which is preliminary data.</text>
</comment>
<dbReference type="SUPFAM" id="SSF53850">
    <property type="entry name" value="Periplasmic binding protein-like II"/>
    <property type="match status" value="1"/>
</dbReference>
<dbReference type="NCBIfam" id="TIGR01409">
    <property type="entry name" value="TAT_signal_seq"/>
    <property type="match status" value="1"/>
</dbReference>
<dbReference type="Gene3D" id="3.40.190.10">
    <property type="entry name" value="Periplasmic binding protein-like II"/>
    <property type="match status" value="2"/>
</dbReference>
<gene>
    <name evidence="5" type="ORF">NDI37_22150</name>
</gene>
<dbReference type="PANTHER" id="PTHR30222">
    <property type="entry name" value="SPERMIDINE/PUTRESCINE-BINDING PERIPLASMIC PROTEIN"/>
    <property type="match status" value="1"/>
</dbReference>
<evidence type="ECO:0000256" key="3">
    <source>
        <dbReference type="ARBA" id="ARBA00022729"/>
    </source>
</evidence>
<dbReference type="PANTHER" id="PTHR30222:SF17">
    <property type="entry name" value="SPERMIDINE_PUTRESCINE-BINDING PERIPLASMIC PROTEIN"/>
    <property type="match status" value="1"/>
</dbReference>
<dbReference type="Proteomes" id="UP001442494">
    <property type="component" value="Unassembled WGS sequence"/>
</dbReference>
<dbReference type="PIRSF" id="PIRSF019574">
    <property type="entry name" value="Periplasmic_polyamine_BP"/>
    <property type="match status" value="1"/>
</dbReference>
<evidence type="ECO:0000313" key="6">
    <source>
        <dbReference type="Proteomes" id="UP001442494"/>
    </source>
</evidence>
<sequence length="405" mass="45289">MFSTHGSLKQAIAKAFKIQNPKSRDLGRINLPKNCFKIQIQNGITRRKFLQNSAAASLGLGLSGCGWTLAKVRSAPANSEASSKLLYIYTWAGYTDDNLLNRFTKETGIKVIADVFDSNEAMLARLQALGGGEYSIIYPSDYTVRKMVDLGLLKELERSRLVGLDRLVPRFQNPIYDPGNRYSIPLSWGTTGLIYNTQKLKQPPEDWNYLWDNKQTLSNRMTLLSDVREVMGAVLKMMGYPYNSTDPQQIKQAYEKLVILKPAIASFTTDAWKTQILTNDLLLAMCFSADANEVIPENKNLEYVIPKSGSSLWTDTLVIPVTAPNPEGAYAWMNFLLQPDVAAQICERLSFATPNQAAINILPEEVRNNPILFPPESRLENCEGVAPIGKVAEVYEAYWTRLTSA</sequence>
<accession>A0ABV0JWZ2</accession>
<evidence type="ECO:0000313" key="5">
    <source>
        <dbReference type="EMBL" id="MEP0867157.1"/>
    </source>
</evidence>
<dbReference type="InterPro" id="IPR001188">
    <property type="entry name" value="Sperm_putr-bd"/>
</dbReference>
<organism evidence="5 6">
    <name type="scientific">Funiculus sociatus GB2-A5</name>
    <dbReference type="NCBI Taxonomy" id="2933946"/>
    <lineage>
        <taxon>Bacteria</taxon>
        <taxon>Bacillati</taxon>
        <taxon>Cyanobacteriota</taxon>
        <taxon>Cyanophyceae</taxon>
        <taxon>Coleofasciculales</taxon>
        <taxon>Coleofasciculaceae</taxon>
        <taxon>Funiculus</taxon>
    </lineage>
</organism>
<keyword evidence="6" id="KW-1185">Reference proteome</keyword>
<comment type="subcellular location">
    <subcellularLocation>
        <location evidence="1">Periplasm</location>
    </subcellularLocation>
</comment>
<proteinExistence type="predicted"/>
<keyword evidence="3" id="KW-0732">Signal</keyword>
<evidence type="ECO:0000256" key="1">
    <source>
        <dbReference type="ARBA" id="ARBA00004418"/>
    </source>
</evidence>